<feature type="active site" evidence="1">
    <location>
        <position position="155"/>
    </location>
</feature>
<dbReference type="InterPro" id="IPR001300">
    <property type="entry name" value="Peptidase_C2_calpain_cat"/>
</dbReference>
<protein>
    <recommendedName>
        <fullName evidence="6">Calpain catalytic domain-containing protein</fullName>
    </recommendedName>
</protein>
<reference evidence="4 5" key="1">
    <citation type="submission" date="2019-02" db="EMBL/GenBank/DDBJ databases">
        <title>Deep-cultivation of Planctomycetes and their phenomic and genomic characterization uncovers novel biology.</title>
        <authorList>
            <person name="Wiegand S."/>
            <person name="Jogler M."/>
            <person name="Boedeker C."/>
            <person name="Pinto D."/>
            <person name="Vollmers J."/>
            <person name="Rivas-Marin E."/>
            <person name="Kohn T."/>
            <person name="Peeters S.H."/>
            <person name="Heuer A."/>
            <person name="Rast P."/>
            <person name="Oberbeckmann S."/>
            <person name="Bunk B."/>
            <person name="Jeske O."/>
            <person name="Meyerdierks A."/>
            <person name="Storesund J.E."/>
            <person name="Kallscheuer N."/>
            <person name="Luecker S."/>
            <person name="Lage O.M."/>
            <person name="Pohl T."/>
            <person name="Merkel B.J."/>
            <person name="Hornburger P."/>
            <person name="Mueller R.-W."/>
            <person name="Bruemmer F."/>
            <person name="Labrenz M."/>
            <person name="Spormann A.M."/>
            <person name="Op den Camp H."/>
            <person name="Overmann J."/>
            <person name="Amann R."/>
            <person name="Jetten M.S.M."/>
            <person name="Mascher T."/>
            <person name="Medema M.H."/>
            <person name="Devos D.P."/>
            <person name="Kaster A.-K."/>
            <person name="Ovreas L."/>
            <person name="Rohde M."/>
            <person name="Galperin M.Y."/>
            <person name="Jogler C."/>
        </authorList>
    </citation>
    <scope>NUCLEOTIDE SEQUENCE [LARGE SCALE GENOMIC DNA]</scope>
    <source>
        <strain evidence="4 5">Pan216</strain>
    </source>
</reference>
<dbReference type="OrthoDB" id="266597at2"/>
<evidence type="ECO:0000259" key="3">
    <source>
        <dbReference type="PROSITE" id="PS50222"/>
    </source>
</evidence>
<dbReference type="Proteomes" id="UP000317093">
    <property type="component" value="Chromosome"/>
</dbReference>
<dbReference type="Gene3D" id="3.90.70.10">
    <property type="entry name" value="Cysteine proteinases"/>
    <property type="match status" value="1"/>
</dbReference>
<feature type="domain" description="EF-hand" evidence="3">
    <location>
        <begin position="34"/>
        <end position="69"/>
    </location>
</feature>
<accession>A0A518B951</accession>
<evidence type="ECO:0008006" key="6">
    <source>
        <dbReference type="Google" id="ProtNLM"/>
    </source>
</evidence>
<dbReference type="GO" id="GO:0004198">
    <property type="term" value="F:calcium-dependent cysteine-type endopeptidase activity"/>
    <property type="evidence" value="ECO:0007669"/>
    <property type="project" value="InterPro"/>
</dbReference>
<keyword evidence="1" id="KW-0788">Thiol protease</keyword>
<keyword evidence="1" id="KW-0378">Hydrolase</keyword>
<proteinExistence type="predicted"/>
<evidence type="ECO:0000256" key="1">
    <source>
        <dbReference type="PROSITE-ProRule" id="PRU00239"/>
    </source>
</evidence>
<evidence type="ECO:0000259" key="2">
    <source>
        <dbReference type="PROSITE" id="PS50203"/>
    </source>
</evidence>
<dbReference type="RefSeq" id="WP_145261007.1">
    <property type="nucleotide sequence ID" value="NZ_CP036279.1"/>
</dbReference>
<dbReference type="Pfam" id="PF00648">
    <property type="entry name" value="Peptidase_C2"/>
    <property type="match status" value="1"/>
</dbReference>
<organism evidence="4 5">
    <name type="scientific">Kolteria novifilia</name>
    <dbReference type="NCBI Taxonomy" id="2527975"/>
    <lineage>
        <taxon>Bacteria</taxon>
        <taxon>Pseudomonadati</taxon>
        <taxon>Planctomycetota</taxon>
        <taxon>Planctomycetia</taxon>
        <taxon>Kolteriales</taxon>
        <taxon>Kolteriaceae</taxon>
        <taxon>Kolteria</taxon>
    </lineage>
</organism>
<dbReference type="InterPro" id="IPR038765">
    <property type="entry name" value="Papain-like_cys_pep_sf"/>
</dbReference>
<keyword evidence="5" id="KW-1185">Reference proteome</keyword>
<keyword evidence="1" id="KW-0645">Protease</keyword>
<dbReference type="GO" id="GO:0006508">
    <property type="term" value="P:proteolysis"/>
    <property type="evidence" value="ECO:0007669"/>
    <property type="project" value="UniProtKB-KW"/>
</dbReference>
<dbReference type="PROSITE" id="PS50203">
    <property type="entry name" value="CALPAIN_CAT"/>
    <property type="match status" value="1"/>
</dbReference>
<dbReference type="InterPro" id="IPR002048">
    <property type="entry name" value="EF_hand_dom"/>
</dbReference>
<dbReference type="SUPFAM" id="SSF54001">
    <property type="entry name" value="Cysteine proteinases"/>
    <property type="match status" value="1"/>
</dbReference>
<name>A0A518B951_9BACT</name>
<evidence type="ECO:0000313" key="4">
    <source>
        <dbReference type="EMBL" id="QDU63493.1"/>
    </source>
</evidence>
<feature type="active site" evidence="1">
    <location>
        <position position="306"/>
    </location>
</feature>
<dbReference type="AlphaFoldDB" id="A0A518B951"/>
<gene>
    <name evidence="4" type="ORF">Pan216_43730</name>
</gene>
<dbReference type="GO" id="GO:0005509">
    <property type="term" value="F:calcium ion binding"/>
    <property type="evidence" value="ECO:0007669"/>
    <property type="project" value="InterPro"/>
</dbReference>
<dbReference type="EMBL" id="CP036279">
    <property type="protein sequence ID" value="QDU63493.1"/>
    <property type="molecule type" value="Genomic_DNA"/>
</dbReference>
<dbReference type="PROSITE" id="PS50222">
    <property type="entry name" value="EF_HAND_2"/>
    <property type="match status" value="1"/>
</dbReference>
<dbReference type="KEGG" id="knv:Pan216_43730"/>
<sequence length="376" mass="42444">MNAVLSIVCELCLTTVLAPAPMRLPDARPEKAPPFSDVVREHFKTWDQTGRGYLTAEEVHHLVRNLSVTGPAAAVIATLHHYERIHRKNLVRFSEQFLLSVNNENATQETDRKLRLFLRTRYWHYFNQIEQTPRQLFVGDAPSLDGIHQGAVGDCFVIAPIGSAVARNPEEVRRWFHPLPDGGCELVFPQRRVRVPRLSDAEIALTSSAGSQGMWLKVLETGVGLTEVRSGFERSDESGEDAVDHGGSARETYRLLTGRSFGRVDLMKTREPERIGELISQSLREGRLVGTGTDRTRRANHVPTNHDYAIIGYDAERRLVHLWNPWGNRVSTQGMPGIENGFPTEGGKFSVPLNDFVRIFRAVVYETREEARREQS</sequence>
<feature type="active site" evidence="1">
    <location>
        <position position="324"/>
    </location>
</feature>
<feature type="domain" description="Calpain catalytic" evidence="2">
    <location>
        <begin position="123"/>
        <end position="363"/>
    </location>
</feature>
<evidence type="ECO:0000313" key="5">
    <source>
        <dbReference type="Proteomes" id="UP000317093"/>
    </source>
</evidence>